<keyword evidence="3" id="KW-1185">Reference proteome</keyword>
<proteinExistence type="predicted"/>
<protein>
    <submittedName>
        <fullName evidence="2">Uncharacterized protein</fullName>
    </submittedName>
</protein>
<keyword evidence="1" id="KW-0812">Transmembrane</keyword>
<keyword evidence="1" id="KW-1133">Transmembrane helix</keyword>
<name>H6LDV1_ACEWD</name>
<dbReference type="HOGENOM" id="CLU_2420238_0_0_9"/>
<accession>H6LDV1</accession>
<evidence type="ECO:0000313" key="2">
    <source>
        <dbReference type="EMBL" id="AFA47994.1"/>
    </source>
</evidence>
<organism evidence="2 3">
    <name type="scientific">Acetobacterium woodii (strain ATCC 29683 / DSM 1030 / JCM 2381 / KCTC 1655 / WB1)</name>
    <dbReference type="NCBI Taxonomy" id="931626"/>
    <lineage>
        <taxon>Bacteria</taxon>
        <taxon>Bacillati</taxon>
        <taxon>Bacillota</taxon>
        <taxon>Clostridia</taxon>
        <taxon>Eubacteriales</taxon>
        <taxon>Eubacteriaceae</taxon>
        <taxon>Acetobacterium</taxon>
    </lineage>
</organism>
<dbReference type="KEGG" id="awo:Awo_c12100"/>
<reference evidence="3" key="1">
    <citation type="submission" date="2011-07" db="EMBL/GenBank/DDBJ databases">
        <title>Complete genome sequence of Acetobacterium woodii.</title>
        <authorList>
            <person name="Poehlein A."/>
            <person name="Schmidt S."/>
            <person name="Kaster A.-K."/>
            <person name="Goenrich M."/>
            <person name="Vollmers J."/>
            <person name="Thuermer A."/>
            <person name="Gottschalk G."/>
            <person name="Thauer R.K."/>
            <person name="Daniel R."/>
            <person name="Mueller V."/>
        </authorList>
    </citation>
    <scope>NUCLEOTIDE SEQUENCE [LARGE SCALE GENOMIC DNA]</scope>
    <source>
        <strain evidence="3">ATCC 29683 / DSM 1030 / JCM 2381 / KCTC 1655 / WB1</strain>
    </source>
</reference>
<keyword evidence="1" id="KW-0472">Membrane</keyword>
<reference evidence="2 3" key="2">
    <citation type="journal article" date="2012" name="PLoS ONE">
        <title>An ancient pathway combining carbon dioxide fixation with the generation and utilization of a sodium ion gradient for ATP synthesis.</title>
        <authorList>
            <person name="Poehlein A."/>
            <person name="Schmidt S."/>
            <person name="Kaster A.K."/>
            <person name="Goenrich M."/>
            <person name="Vollmers J."/>
            <person name="Thurmer A."/>
            <person name="Bertsch J."/>
            <person name="Schuchmann K."/>
            <person name="Voigt B."/>
            <person name="Hecker M."/>
            <person name="Daniel R."/>
            <person name="Thauer R.K."/>
            <person name="Gottschalk G."/>
            <person name="Muller V."/>
        </authorList>
    </citation>
    <scope>NUCLEOTIDE SEQUENCE [LARGE SCALE GENOMIC DNA]</scope>
    <source>
        <strain evidence="3">ATCC 29683 / DSM 1030 / JCM 2381 / KCTC 1655 / WB1</strain>
    </source>
</reference>
<dbReference type="AlphaFoldDB" id="H6LDV1"/>
<evidence type="ECO:0000313" key="3">
    <source>
        <dbReference type="Proteomes" id="UP000007177"/>
    </source>
</evidence>
<dbReference type="Proteomes" id="UP000007177">
    <property type="component" value="Chromosome"/>
</dbReference>
<evidence type="ECO:0000256" key="1">
    <source>
        <dbReference type="SAM" id="Phobius"/>
    </source>
</evidence>
<sequence>MRCNRVCIPFLPLYICGTMINLTVSGEVFVVVGVLGEVFIIVVLLQFLDLLLRRRHQSKKPADIVEKSDSRLYYRHWNLIQRRDHSRESGM</sequence>
<dbReference type="STRING" id="931626.Awo_c12100"/>
<feature type="transmembrane region" description="Helical" evidence="1">
    <location>
        <begin position="30"/>
        <end position="52"/>
    </location>
</feature>
<dbReference type="eggNOG" id="COG1301">
    <property type="taxonomic scope" value="Bacteria"/>
</dbReference>
<dbReference type="RefSeq" id="WP_014355597.1">
    <property type="nucleotide sequence ID" value="NC_016894.1"/>
</dbReference>
<gene>
    <name evidence="2" type="ordered locus">Awo_c12100</name>
</gene>
<feature type="transmembrane region" description="Helical" evidence="1">
    <location>
        <begin position="7"/>
        <end position="24"/>
    </location>
</feature>
<dbReference type="EMBL" id="CP002987">
    <property type="protein sequence ID" value="AFA47994.1"/>
    <property type="molecule type" value="Genomic_DNA"/>
</dbReference>